<accession>A0ABX1H2Y8</accession>
<name>A0ABX1H2Y8_9ACTN</name>
<feature type="region of interest" description="Disordered" evidence="1">
    <location>
        <begin position="439"/>
        <end position="458"/>
    </location>
</feature>
<dbReference type="InterPro" id="IPR036188">
    <property type="entry name" value="FAD/NAD-bd_sf"/>
</dbReference>
<evidence type="ECO:0000313" key="3">
    <source>
        <dbReference type="Proteomes" id="UP000772196"/>
    </source>
</evidence>
<dbReference type="Pfam" id="PF13738">
    <property type="entry name" value="Pyr_redox_3"/>
    <property type="match status" value="1"/>
</dbReference>
<sequence length="458" mass="46880">MVGAGPYGLSIAAHAAAAGLDLKVFGRPMDSWRSHMPPGMLLKSEPWASHLSDPAGAFGLDAYAAAHGLSARHGEPIGVAEFAAYGLWFAERAVPAVDERLVRSLRPVPGGFRATTEDGEEVRARTVALAVGVLPFVDLPGALRPLGTDGALASHSSHHGDLTRFRGQDVTVVGGGQAALETAALLAEQGTRTRVLTRAGQLCWNDLPPALDRPWWRRARSPLSGLGQGWRNWSYAQLPGAFRLLPAERRTRISATALGPAGAWWVRSRVESGVEVLTGHEIVRAEPAGGRVRLEVAGPGGTLRLRTDHVLAATGFTASSARLAPLDPEIRAALHTLGDGSPATGPGFESSCPGLFLAGLVTASAFGPSMRFVYGASYTADRLVRGVRRRLRRGGPVRVPGPAVGAEAGAVGPGAIVVGSGAVGSGAIEVGAAGARAAGTGAAGADDGRSPAGAGAAG</sequence>
<dbReference type="EMBL" id="JAAWWP010000005">
    <property type="protein sequence ID" value="NKI41680.1"/>
    <property type="molecule type" value="Genomic_DNA"/>
</dbReference>
<dbReference type="SUPFAM" id="SSF51905">
    <property type="entry name" value="FAD/NAD(P)-binding domain"/>
    <property type="match status" value="1"/>
</dbReference>
<reference evidence="2 3" key="1">
    <citation type="submission" date="2020-04" db="EMBL/GenBank/DDBJ databases">
        <title>Phylogenetic Diversity and Antibacterial Activity against Ralstonia solanacearum of Endophytic Actinomycete Isolated from Moss.</title>
        <authorList>
            <person name="Zhuang X."/>
        </authorList>
    </citation>
    <scope>NUCLEOTIDE SEQUENCE [LARGE SCALE GENOMIC DNA]</scope>
    <source>
        <strain evidence="2 3">LD120</strain>
    </source>
</reference>
<proteinExistence type="predicted"/>
<comment type="caution">
    <text evidence="2">The sequence shown here is derived from an EMBL/GenBank/DDBJ whole genome shotgun (WGS) entry which is preliminary data.</text>
</comment>
<dbReference type="PRINTS" id="PR00469">
    <property type="entry name" value="PNDRDTASEII"/>
</dbReference>
<protein>
    <submittedName>
        <fullName evidence="2">Lysine N(6)-hydroxylase/L-ornithine N(5)-oxygenase family protein</fullName>
    </submittedName>
</protein>
<gene>
    <name evidence="2" type="ORF">HFV08_10595</name>
</gene>
<dbReference type="Gene3D" id="3.50.50.60">
    <property type="entry name" value="FAD/NAD(P)-binding domain"/>
    <property type="match status" value="1"/>
</dbReference>
<organism evidence="2 3">
    <name type="scientific">Streptomyces physcomitrii</name>
    <dbReference type="NCBI Taxonomy" id="2724184"/>
    <lineage>
        <taxon>Bacteria</taxon>
        <taxon>Bacillati</taxon>
        <taxon>Actinomycetota</taxon>
        <taxon>Actinomycetes</taxon>
        <taxon>Kitasatosporales</taxon>
        <taxon>Streptomycetaceae</taxon>
        <taxon>Streptomyces</taxon>
    </lineage>
</organism>
<keyword evidence="3" id="KW-1185">Reference proteome</keyword>
<evidence type="ECO:0000313" key="2">
    <source>
        <dbReference type="EMBL" id="NKI41680.1"/>
    </source>
</evidence>
<evidence type="ECO:0000256" key="1">
    <source>
        <dbReference type="SAM" id="MobiDB-lite"/>
    </source>
</evidence>
<dbReference type="Proteomes" id="UP000772196">
    <property type="component" value="Unassembled WGS sequence"/>
</dbReference>